<reference evidence="4 5" key="1">
    <citation type="submission" date="2023-05" db="EMBL/GenBank/DDBJ databases">
        <title>Pseudoalteromonas ardens sp. nov., Pseudoalteromonas obscura sp. nov., and Pseudoalteromonas umbrosa sp. nov., isolated from the coral Montipora capitata.</title>
        <authorList>
            <person name="Thomas E.M."/>
            <person name="Smith E.M."/>
            <person name="Papke E."/>
            <person name="Shlafstein M.D."/>
            <person name="Oline D.K."/>
            <person name="Videau P."/>
            <person name="Saw J.H."/>
            <person name="Strangman W.K."/>
            <person name="Ushijima B."/>
        </authorList>
    </citation>
    <scope>NUCLEOTIDE SEQUENCE [LARGE SCALE GENOMIC DNA]</scope>
    <source>
        <strain evidence="4 5">P94</strain>
    </source>
</reference>
<dbReference type="SUPFAM" id="SSF55729">
    <property type="entry name" value="Acyl-CoA N-acyltransferases (Nat)"/>
    <property type="match status" value="1"/>
</dbReference>
<evidence type="ECO:0000259" key="3">
    <source>
        <dbReference type="PROSITE" id="PS51186"/>
    </source>
</evidence>
<sequence length="166" mass="18131">MTHYRKANLSELPNLKTLLWKHGPNEWNYLTPAGVDDEFALIECARADAVVALEADEIVGMAVLIDGTSSPDYLNKYANLEHMSFIGDVVVSAEHSGKGIATQLLNHCLDLAKNKGAKSVLIERHEENLASAGMMKKAGFSIVDTFHDPQKRSAGSQNSVILAIHF</sequence>
<evidence type="ECO:0000313" key="4">
    <source>
        <dbReference type="EMBL" id="MDK2595366.1"/>
    </source>
</evidence>
<dbReference type="PROSITE" id="PS51186">
    <property type="entry name" value="GNAT"/>
    <property type="match status" value="1"/>
</dbReference>
<dbReference type="PANTHER" id="PTHR43420">
    <property type="entry name" value="ACETYLTRANSFERASE"/>
    <property type="match status" value="1"/>
</dbReference>
<dbReference type="EMBL" id="JASJUT010000003">
    <property type="protein sequence ID" value="MDK2595366.1"/>
    <property type="molecule type" value="Genomic_DNA"/>
</dbReference>
<protein>
    <submittedName>
        <fullName evidence="4">GNAT family N-acetyltransferase</fullName>
    </submittedName>
</protein>
<feature type="domain" description="N-acetyltransferase" evidence="3">
    <location>
        <begin position="2"/>
        <end position="166"/>
    </location>
</feature>
<dbReference type="RefSeq" id="WP_284137084.1">
    <property type="nucleotide sequence ID" value="NZ_JASJUT010000003.1"/>
</dbReference>
<gene>
    <name evidence="4" type="ORF">QNM18_09950</name>
</gene>
<proteinExistence type="predicted"/>
<name>A0ABT7EJX3_9GAMM</name>
<dbReference type="InterPro" id="IPR050680">
    <property type="entry name" value="YpeA/RimI_acetyltransf"/>
</dbReference>
<evidence type="ECO:0000256" key="2">
    <source>
        <dbReference type="ARBA" id="ARBA00023315"/>
    </source>
</evidence>
<dbReference type="Gene3D" id="3.40.630.30">
    <property type="match status" value="1"/>
</dbReference>
<keyword evidence="5" id="KW-1185">Reference proteome</keyword>
<dbReference type="PANTHER" id="PTHR43420:SF44">
    <property type="entry name" value="ACETYLTRANSFERASE YPEA"/>
    <property type="match status" value="1"/>
</dbReference>
<comment type="caution">
    <text evidence="4">The sequence shown here is derived from an EMBL/GenBank/DDBJ whole genome shotgun (WGS) entry which is preliminary data.</text>
</comment>
<dbReference type="InterPro" id="IPR000182">
    <property type="entry name" value="GNAT_dom"/>
</dbReference>
<dbReference type="CDD" id="cd04301">
    <property type="entry name" value="NAT_SF"/>
    <property type="match status" value="1"/>
</dbReference>
<evidence type="ECO:0000256" key="1">
    <source>
        <dbReference type="ARBA" id="ARBA00022679"/>
    </source>
</evidence>
<dbReference type="Proteomes" id="UP001231915">
    <property type="component" value="Unassembled WGS sequence"/>
</dbReference>
<dbReference type="Pfam" id="PF00583">
    <property type="entry name" value="Acetyltransf_1"/>
    <property type="match status" value="1"/>
</dbReference>
<organism evidence="4 5">
    <name type="scientific">Pseudoalteromonas obscura</name>
    <dbReference type="NCBI Taxonomy" id="3048491"/>
    <lineage>
        <taxon>Bacteria</taxon>
        <taxon>Pseudomonadati</taxon>
        <taxon>Pseudomonadota</taxon>
        <taxon>Gammaproteobacteria</taxon>
        <taxon>Alteromonadales</taxon>
        <taxon>Pseudoalteromonadaceae</taxon>
        <taxon>Pseudoalteromonas</taxon>
    </lineage>
</organism>
<evidence type="ECO:0000313" key="5">
    <source>
        <dbReference type="Proteomes" id="UP001231915"/>
    </source>
</evidence>
<keyword evidence="2" id="KW-0012">Acyltransferase</keyword>
<accession>A0ABT7EJX3</accession>
<dbReference type="InterPro" id="IPR016181">
    <property type="entry name" value="Acyl_CoA_acyltransferase"/>
</dbReference>
<keyword evidence="1" id="KW-0808">Transferase</keyword>